<dbReference type="RefSeq" id="WP_036823946.1">
    <property type="nucleotide sequence ID" value="NZ_JGVO01000504.1"/>
</dbReference>
<protein>
    <submittedName>
        <fullName evidence="3">Inositol-1-monophosphatase</fullName>
    </submittedName>
</protein>
<organism evidence="3 4">
    <name type="scientific">Photobacterium sanctipauli</name>
    <dbReference type="NCBI Taxonomy" id="1342794"/>
    <lineage>
        <taxon>Bacteria</taxon>
        <taxon>Pseudomonadati</taxon>
        <taxon>Pseudomonadota</taxon>
        <taxon>Gammaproteobacteria</taxon>
        <taxon>Vibrionales</taxon>
        <taxon>Vibrionaceae</taxon>
        <taxon>Photobacterium</taxon>
    </lineage>
</organism>
<proteinExistence type="inferred from homology"/>
<dbReference type="PANTHER" id="PTHR20854">
    <property type="entry name" value="INOSITOL MONOPHOSPHATASE"/>
    <property type="match status" value="1"/>
</dbReference>
<dbReference type="InterPro" id="IPR000760">
    <property type="entry name" value="Inositol_monophosphatase-like"/>
</dbReference>
<keyword evidence="2" id="KW-0479">Metal-binding</keyword>
<dbReference type="GO" id="GO:0008934">
    <property type="term" value="F:inositol monophosphate 1-phosphatase activity"/>
    <property type="evidence" value="ECO:0007669"/>
    <property type="project" value="TreeGrafter"/>
</dbReference>
<dbReference type="Pfam" id="PF00459">
    <property type="entry name" value="Inositol_P"/>
    <property type="match status" value="1"/>
</dbReference>
<dbReference type="PANTHER" id="PTHR20854:SF4">
    <property type="entry name" value="INOSITOL-1-MONOPHOSPHATASE-RELATED"/>
    <property type="match status" value="1"/>
</dbReference>
<keyword evidence="2" id="KW-0460">Magnesium</keyword>
<dbReference type="Gene3D" id="3.40.190.80">
    <property type="match status" value="1"/>
</dbReference>
<dbReference type="SUPFAM" id="SSF56655">
    <property type="entry name" value="Carbohydrate phosphatase"/>
    <property type="match status" value="1"/>
</dbReference>
<comment type="caution">
    <text evidence="3">The sequence shown here is derived from an EMBL/GenBank/DDBJ whole genome shotgun (WGS) entry which is preliminary data.</text>
</comment>
<evidence type="ECO:0000256" key="1">
    <source>
        <dbReference type="ARBA" id="ARBA00009759"/>
    </source>
</evidence>
<feature type="binding site" evidence="2">
    <location>
        <position position="79"/>
    </location>
    <ligand>
        <name>Mg(2+)</name>
        <dbReference type="ChEBI" id="CHEBI:18420"/>
        <label>1</label>
        <note>catalytic</note>
    </ligand>
</feature>
<dbReference type="OrthoDB" id="9785695at2"/>
<accession>A0A2T3P104</accession>
<dbReference type="Proteomes" id="UP000241771">
    <property type="component" value="Unassembled WGS sequence"/>
</dbReference>
<sequence length="313" mass="33935">MMLTTAQIKQLLDAATEAAQQAAEYIQQFDRDALVVDQKVAGNSLSSQVVTQVDIDCQTLILSVLEPYSSQYGFAVLSEENALEEQAYDHPRHQADYFWCIDPLDGTLPFIEGIDGFAISIALVSKAGDPLLGVVANPNTCDCYQAYCCEGKASLLKNGLPWVSQPKPTESGLGSTYLTFFVDRSFLNDPRFKLLEQKLATYAHERGFEGVRVFSRFGAVMNAIGTLELAPACYLKLPKAGKGGGSLWDFSATAAIFSAALCQATGYSVSDIFGDPLDLNRSDSNFMNHKGVAYTSGLASEEVLQLCQLVATE</sequence>
<dbReference type="Gene3D" id="3.30.540.10">
    <property type="entry name" value="Fructose-1,6-Bisphosphatase, subunit A, domain 1"/>
    <property type="match status" value="1"/>
</dbReference>
<dbReference type="GO" id="GO:0007165">
    <property type="term" value="P:signal transduction"/>
    <property type="evidence" value="ECO:0007669"/>
    <property type="project" value="TreeGrafter"/>
</dbReference>
<dbReference type="GO" id="GO:0046872">
    <property type="term" value="F:metal ion binding"/>
    <property type="evidence" value="ECO:0007669"/>
    <property type="project" value="UniProtKB-KW"/>
</dbReference>
<feature type="binding site" evidence="2">
    <location>
        <position position="105"/>
    </location>
    <ligand>
        <name>Mg(2+)</name>
        <dbReference type="ChEBI" id="CHEBI:18420"/>
        <label>1</label>
        <note>catalytic</note>
    </ligand>
</feature>
<feature type="binding site" evidence="2">
    <location>
        <position position="104"/>
    </location>
    <ligand>
        <name>Mg(2+)</name>
        <dbReference type="ChEBI" id="CHEBI:18420"/>
        <label>1</label>
        <note>catalytic</note>
    </ligand>
</feature>
<evidence type="ECO:0000313" key="4">
    <source>
        <dbReference type="Proteomes" id="UP000241771"/>
    </source>
</evidence>
<name>A0A2T3P104_9GAMM</name>
<keyword evidence="4" id="KW-1185">Reference proteome</keyword>
<evidence type="ECO:0000256" key="2">
    <source>
        <dbReference type="PIRSR" id="PIRSR600760-2"/>
    </source>
</evidence>
<evidence type="ECO:0000313" key="3">
    <source>
        <dbReference type="EMBL" id="PSW22187.1"/>
    </source>
</evidence>
<gene>
    <name evidence="3" type="ORF">C9I98_02670</name>
</gene>
<feature type="binding site" evidence="2">
    <location>
        <position position="249"/>
    </location>
    <ligand>
        <name>Mg(2+)</name>
        <dbReference type="ChEBI" id="CHEBI:18420"/>
        <label>1</label>
        <note>catalytic</note>
    </ligand>
</feature>
<feature type="binding site" evidence="2">
    <location>
        <position position="102"/>
    </location>
    <ligand>
        <name>Mg(2+)</name>
        <dbReference type="ChEBI" id="CHEBI:18420"/>
        <label>1</label>
        <note>catalytic</note>
    </ligand>
</feature>
<dbReference type="EMBL" id="PYMA01000001">
    <property type="protein sequence ID" value="PSW22187.1"/>
    <property type="molecule type" value="Genomic_DNA"/>
</dbReference>
<comment type="similarity">
    <text evidence="1">Belongs to the inositol monophosphatase superfamily.</text>
</comment>
<reference evidence="3 4" key="1">
    <citation type="submission" date="2018-01" db="EMBL/GenBank/DDBJ databases">
        <title>Whole genome sequencing of Histamine producing bacteria.</title>
        <authorList>
            <person name="Butler K."/>
        </authorList>
    </citation>
    <scope>NUCLEOTIDE SEQUENCE [LARGE SCALE GENOMIC DNA]</scope>
    <source>
        <strain evidence="3 4">DSM 100436</strain>
    </source>
</reference>
<comment type="cofactor">
    <cofactor evidence="2">
        <name>Mg(2+)</name>
        <dbReference type="ChEBI" id="CHEBI:18420"/>
    </cofactor>
</comment>
<dbReference type="AlphaFoldDB" id="A0A2T3P104"/>
<dbReference type="GO" id="GO:0006020">
    <property type="term" value="P:inositol metabolic process"/>
    <property type="evidence" value="ECO:0007669"/>
    <property type="project" value="TreeGrafter"/>
</dbReference>